<dbReference type="PROSITE" id="PS00146">
    <property type="entry name" value="BETA_LACTAMASE_A"/>
    <property type="match status" value="1"/>
</dbReference>
<dbReference type="InterPro" id="IPR012338">
    <property type="entry name" value="Beta-lactam/transpept-like"/>
</dbReference>
<dbReference type="InterPro" id="IPR023650">
    <property type="entry name" value="Beta-lactam_class-A_AS"/>
</dbReference>
<feature type="compositionally biased region" description="Low complexity" evidence="6">
    <location>
        <begin position="37"/>
        <end position="56"/>
    </location>
</feature>
<dbReference type="Gene3D" id="3.40.710.10">
    <property type="entry name" value="DD-peptidase/beta-lactamase superfamily"/>
    <property type="match status" value="1"/>
</dbReference>
<name>A0ABP6RE26_9MICC</name>
<comment type="similarity">
    <text evidence="1 5">Belongs to the class-A beta-lactamase family.</text>
</comment>
<dbReference type="EC" id="3.5.2.6" evidence="2 5"/>
<evidence type="ECO:0000256" key="1">
    <source>
        <dbReference type="ARBA" id="ARBA00009009"/>
    </source>
</evidence>
<feature type="domain" description="Beta-lactamase class A catalytic" evidence="7">
    <location>
        <begin position="70"/>
        <end position="286"/>
    </location>
</feature>
<evidence type="ECO:0000313" key="9">
    <source>
        <dbReference type="Proteomes" id="UP001501736"/>
    </source>
</evidence>
<sequence length="311" mass="31961">MACMSPSSSLRPGALALGLALLVSGCSGLPAEGGDVGASAGSTSPAEESSSSSPVDAVDQLEQEYDARVGVSMIDLDDGSTLSHRGGERFGFASTMKAFAAAALLHSTGAEERGQLVQWTSADIEAAGYSPVTEQAVDTGLTLGELAEAAVRESDNTAMNLILEHLGGPEGLRRALEGIGDSATRPVDREPELNDVVAGETANTSTADALAGDLERLVAGEWLDEEDRRMVLDWMGGNATGDTLIRAGAPKGWSVAEKSGGAGAMRHDVAVLHPPEGGPIVLVVLTERHDADAEYEDALVADVAEAVLPDD</sequence>
<organism evidence="8 9">
    <name type="scientific">Nesterenkonia halobia</name>
    <dbReference type="NCBI Taxonomy" id="37922"/>
    <lineage>
        <taxon>Bacteria</taxon>
        <taxon>Bacillati</taxon>
        <taxon>Actinomycetota</taxon>
        <taxon>Actinomycetes</taxon>
        <taxon>Micrococcales</taxon>
        <taxon>Micrococcaceae</taxon>
        <taxon>Nesterenkonia</taxon>
    </lineage>
</organism>
<proteinExistence type="inferred from homology"/>
<dbReference type="NCBIfam" id="NF033103">
    <property type="entry name" value="bla_class_A"/>
    <property type="match status" value="1"/>
</dbReference>
<protein>
    <recommendedName>
        <fullName evidence="2 5">Beta-lactamase</fullName>
        <ecNumber evidence="2 5">3.5.2.6</ecNumber>
    </recommendedName>
</protein>
<gene>
    <name evidence="8" type="ORF">GCM10020260_21570</name>
</gene>
<feature type="region of interest" description="Disordered" evidence="6">
    <location>
        <begin position="34"/>
        <end position="56"/>
    </location>
</feature>
<dbReference type="Proteomes" id="UP001501736">
    <property type="component" value="Unassembled WGS sequence"/>
</dbReference>
<accession>A0ABP6RE26</accession>
<evidence type="ECO:0000256" key="4">
    <source>
        <dbReference type="ARBA" id="ARBA00023251"/>
    </source>
</evidence>
<keyword evidence="3 5" id="KW-0378">Hydrolase</keyword>
<dbReference type="Pfam" id="PF13354">
    <property type="entry name" value="Beta-lactamase2"/>
    <property type="match status" value="1"/>
</dbReference>
<dbReference type="InterPro" id="IPR045155">
    <property type="entry name" value="Beta-lactam_cat"/>
</dbReference>
<keyword evidence="9" id="KW-1185">Reference proteome</keyword>
<dbReference type="InterPro" id="IPR000871">
    <property type="entry name" value="Beta-lactam_class-A"/>
</dbReference>
<evidence type="ECO:0000313" key="8">
    <source>
        <dbReference type="EMBL" id="GAA3286570.1"/>
    </source>
</evidence>
<keyword evidence="4 5" id="KW-0046">Antibiotic resistance</keyword>
<dbReference type="PRINTS" id="PR00118">
    <property type="entry name" value="BLACTAMASEA"/>
</dbReference>
<evidence type="ECO:0000256" key="6">
    <source>
        <dbReference type="SAM" id="MobiDB-lite"/>
    </source>
</evidence>
<comment type="caution">
    <text evidence="8">The sequence shown here is derived from an EMBL/GenBank/DDBJ whole genome shotgun (WGS) entry which is preliminary data.</text>
</comment>
<dbReference type="PANTHER" id="PTHR35333">
    <property type="entry name" value="BETA-LACTAMASE"/>
    <property type="match status" value="1"/>
</dbReference>
<dbReference type="PANTHER" id="PTHR35333:SF3">
    <property type="entry name" value="BETA-LACTAMASE-TYPE TRANSPEPTIDASE FOLD CONTAINING PROTEIN"/>
    <property type="match status" value="1"/>
</dbReference>
<dbReference type="SUPFAM" id="SSF56601">
    <property type="entry name" value="beta-lactamase/transpeptidase-like"/>
    <property type="match status" value="1"/>
</dbReference>
<evidence type="ECO:0000256" key="3">
    <source>
        <dbReference type="ARBA" id="ARBA00022801"/>
    </source>
</evidence>
<reference evidence="9" key="1">
    <citation type="journal article" date="2019" name="Int. J. Syst. Evol. Microbiol.">
        <title>The Global Catalogue of Microorganisms (GCM) 10K type strain sequencing project: providing services to taxonomists for standard genome sequencing and annotation.</title>
        <authorList>
            <consortium name="The Broad Institute Genomics Platform"/>
            <consortium name="The Broad Institute Genome Sequencing Center for Infectious Disease"/>
            <person name="Wu L."/>
            <person name="Ma J."/>
        </authorList>
    </citation>
    <scope>NUCLEOTIDE SEQUENCE [LARGE SCALE GENOMIC DNA]</scope>
    <source>
        <strain evidence="9">JCM 11483</strain>
    </source>
</reference>
<comment type="catalytic activity">
    <reaction evidence="5">
        <text>a beta-lactam + H2O = a substituted beta-amino acid</text>
        <dbReference type="Rhea" id="RHEA:20401"/>
        <dbReference type="ChEBI" id="CHEBI:15377"/>
        <dbReference type="ChEBI" id="CHEBI:35627"/>
        <dbReference type="ChEBI" id="CHEBI:140347"/>
        <dbReference type="EC" id="3.5.2.6"/>
    </reaction>
</comment>
<evidence type="ECO:0000256" key="2">
    <source>
        <dbReference type="ARBA" id="ARBA00012865"/>
    </source>
</evidence>
<evidence type="ECO:0000256" key="5">
    <source>
        <dbReference type="RuleBase" id="RU361140"/>
    </source>
</evidence>
<dbReference type="EMBL" id="BAAAYG010000009">
    <property type="protein sequence ID" value="GAA3286570.1"/>
    <property type="molecule type" value="Genomic_DNA"/>
</dbReference>
<evidence type="ECO:0000259" key="7">
    <source>
        <dbReference type="Pfam" id="PF13354"/>
    </source>
</evidence>